<feature type="non-terminal residue" evidence="1">
    <location>
        <position position="1"/>
    </location>
</feature>
<evidence type="ECO:0000313" key="2">
    <source>
        <dbReference type="Proteomes" id="UP001177023"/>
    </source>
</evidence>
<dbReference type="EMBL" id="CATQJA010002618">
    <property type="protein sequence ID" value="CAJ0573378.1"/>
    <property type="molecule type" value="Genomic_DNA"/>
</dbReference>
<evidence type="ECO:0000313" key="1">
    <source>
        <dbReference type="EMBL" id="CAJ0573378.1"/>
    </source>
</evidence>
<accession>A0AA36CSA0</accession>
<organism evidence="1 2">
    <name type="scientific">Mesorhabditis spiculigera</name>
    <dbReference type="NCBI Taxonomy" id="96644"/>
    <lineage>
        <taxon>Eukaryota</taxon>
        <taxon>Metazoa</taxon>
        <taxon>Ecdysozoa</taxon>
        <taxon>Nematoda</taxon>
        <taxon>Chromadorea</taxon>
        <taxon>Rhabditida</taxon>
        <taxon>Rhabditina</taxon>
        <taxon>Rhabditomorpha</taxon>
        <taxon>Rhabditoidea</taxon>
        <taxon>Rhabditidae</taxon>
        <taxon>Mesorhabditinae</taxon>
        <taxon>Mesorhabditis</taxon>
    </lineage>
</organism>
<comment type="caution">
    <text evidence="1">The sequence shown here is derived from an EMBL/GenBank/DDBJ whole genome shotgun (WGS) entry which is preliminary data.</text>
</comment>
<name>A0AA36CSA0_9BILA</name>
<dbReference type="Proteomes" id="UP001177023">
    <property type="component" value="Unassembled WGS sequence"/>
</dbReference>
<gene>
    <name evidence="1" type="ORF">MSPICULIGERA_LOCUS11738</name>
</gene>
<dbReference type="AlphaFoldDB" id="A0AA36CSA0"/>
<protein>
    <submittedName>
        <fullName evidence="1">Uncharacterized protein</fullName>
    </submittedName>
</protein>
<reference evidence="1" key="1">
    <citation type="submission" date="2023-06" db="EMBL/GenBank/DDBJ databases">
        <authorList>
            <person name="Delattre M."/>
        </authorList>
    </citation>
    <scope>NUCLEOTIDE SEQUENCE</scope>
    <source>
        <strain evidence="1">AF72</strain>
    </source>
</reference>
<proteinExistence type="predicted"/>
<keyword evidence="2" id="KW-1185">Reference proteome</keyword>
<sequence length="168" mass="19400">MDSMHRYLRNVRKNYAHEKLRFRVQMHVRDLNLELSRKISQYYYEIVRLQAAVSTQAISTKAAQNFLYVSKTELMAENCYATCQESGARFVAYYSNNTCQCLGVLNNVAGSVVESNLTQDKSIEVKLRNNTGSNLTRDIAAIRMDSMDSHDVLQRNSRMWNVRNDVSE</sequence>